<dbReference type="InterPro" id="IPR033379">
    <property type="entry name" value="Acid_Pase_AS"/>
</dbReference>
<dbReference type="AlphaFoldDB" id="A0A182QA78"/>
<protein>
    <recommendedName>
        <fullName evidence="3">acid phosphatase</fullName>
        <ecNumber evidence="3">3.1.3.2</ecNumber>
    </recommendedName>
</protein>
<evidence type="ECO:0000313" key="10">
    <source>
        <dbReference type="Proteomes" id="UP000075886"/>
    </source>
</evidence>
<feature type="transmembrane region" description="Helical" evidence="8">
    <location>
        <begin position="408"/>
        <end position="428"/>
    </location>
</feature>
<keyword evidence="6" id="KW-1015">Disulfide bond</keyword>
<dbReference type="PANTHER" id="PTHR11567">
    <property type="entry name" value="ACID PHOSPHATASE-RELATED"/>
    <property type="match status" value="1"/>
</dbReference>
<accession>A0A182QA78</accession>
<evidence type="ECO:0000256" key="5">
    <source>
        <dbReference type="ARBA" id="ARBA00022801"/>
    </source>
</evidence>
<dbReference type="PROSITE" id="PS00616">
    <property type="entry name" value="HIS_ACID_PHOSPHAT_1"/>
    <property type="match status" value="1"/>
</dbReference>
<dbReference type="PANTHER" id="PTHR11567:SF211">
    <property type="entry name" value="PROSTATIC ACID PHOSPHATASE"/>
    <property type="match status" value="1"/>
</dbReference>
<evidence type="ECO:0000256" key="6">
    <source>
        <dbReference type="ARBA" id="ARBA00023157"/>
    </source>
</evidence>
<name>A0A182QA78_9DIPT</name>
<evidence type="ECO:0000256" key="4">
    <source>
        <dbReference type="ARBA" id="ARBA00022729"/>
    </source>
</evidence>
<dbReference type="EMBL" id="AXCN02000218">
    <property type="status" value="NOT_ANNOTATED_CDS"/>
    <property type="molecule type" value="Genomic_DNA"/>
</dbReference>
<evidence type="ECO:0000256" key="2">
    <source>
        <dbReference type="ARBA" id="ARBA00005375"/>
    </source>
</evidence>
<dbReference type="STRING" id="69004.A0A182QA78"/>
<dbReference type="SUPFAM" id="SSF53254">
    <property type="entry name" value="Phosphoglycerate mutase-like"/>
    <property type="match status" value="1"/>
</dbReference>
<dbReference type="InterPro" id="IPR029033">
    <property type="entry name" value="His_PPase_superfam"/>
</dbReference>
<keyword evidence="4" id="KW-0732">Signal</keyword>
<dbReference type="CDD" id="cd07061">
    <property type="entry name" value="HP_HAP_like"/>
    <property type="match status" value="1"/>
</dbReference>
<dbReference type="Proteomes" id="UP000075886">
    <property type="component" value="Unassembled WGS sequence"/>
</dbReference>
<dbReference type="VEuPathDB" id="VectorBase:AFAF006134"/>
<keyword evidence="8" id="KW-0472">Membrane</keyword>
<evidence type="ECO:0000313" key="9">
    <source>
        <dbReference type="EnsemblMetazoa" id="AFAF006134-PA"/>
    </source>
</evidence>
<dbReference type="Gene3D" id="3.40.50.1240">
    <property type="entry name" value="Phosphoglycerate mutase-like"/>
    <property type="match status" value="1"/>
</dbReference>
<dbReference type="GO" id="GO:0003993">
    <property type="term" value="F:acid phosphatase activity"/>
    <property type="evidence" value="ECO:0007669"/>
    <property type="project" value="UniProtKB-EC"/>
</dbReference>
<sequence>MGRYRCISNAMAPTLNGAQLRSLTAWLVLLATGFMLRGVSSTQNQTDGAGKLIFAHVLFRHGDRTPIDPYPNDPWKDPSHWTAGWGQLVNAGKMRHLMLGKWLRERYSGLLKDTYSSDEIYVRSTDVDRTLMSAESNLAGLYPPKGADVWDSAITWQPIPVHTVTEELDSVLAAKKRCPAYDHALKIYRQSDPYRSYNASLEPIFRYVTEQTGRRYDSLSGLQNLYSCLLIEELNNFTLPKWTAKVYPEPLKTISAVTFGVKTNTTQLARFKMGPLVKEILQRFRSKAKGSLKPNRSVWLYSAHDVTVASLLNALRVFELHNPPFAACVLLELRQSSDGGPAYVELFYKNTSAEPYQLVIPGCSERCPLDRMFEIYDNIMPHDWEAECQLSLLSMSYVEADLNSVSSFGLVVLAVTSLLVLLTVMVIVKRRNSLNSERWYLRIDG</sequence>
<dbReference type="InterPro" id="IPR000560">
    <property type="entry name" value="His_Pase_clade-2"/>
</dbReference>
<keyword evidence="8" id="KW-1133">Transmembrane helix</keyword>
<reference evidence="9" key="2">
    <citation type="submission" date="2020-05" db="UniProtKB">
        <authorList>
            <consortium name="EnsemblMetazoa"/>
        </authorList>
    </citation>
    <scope>IDENTIFICATION</scope>
    <source>
        <strain evidence="9">FAR1</strain>
    </source>
</reference>
<comment type="catalytic activity">
    <reaction evidence="1">
        <text>a phosphate monoester + H2O = an alcohol + phosphate</text>
        <dbReference type="Rhea" id="RHEA:15017"/>
        <dbReference type="ChEBI" id="CHEBI:15377"/>
        <dbReference type="ChEBI" id="CHEBI:30879"/>
        <dbReference type="ChEBI" id="CHEBI:43474"/>
        <dbReference type="ChEBI" id="CHEBI:67140"/>
        <dbReference type="EC" id="3.1.3.2"/>
    </reaction>
</comment>
<evidence type="ECO:0000256" key="3">
    <source>
        <dbReference type="ARBA" id="ARBA00012646"/>
    </source>
</evidence>
<dbReference type="EnsemblMetazoa" id="AFAF006134-RA">
    <property type="protein sequence ID" value="AFAF006134-PA"/>
    <property type="gene ID" value="AFAF006134"/>
</dbReference>
<dbReference type="InterPro" id="IPR050645">
    <property type="entry name" value="Histidine_acid_phosphatase"/>
</dbReference>
<dbReference type="EC" id="3.1.3.2" evidence="3"/>
<keyword evidence="5" id="KW-0378">Hydrolase</keyword>
<keyword evidence="7" id="KW-0325">Glycoprotein</keyword>
<evidence type="ECO:0000256" key="8">
    <source>
        <dbReference type="SAM" id="Phobius"/>
    </source>
</evidence>
<proteinExistence type="inferred from homology"/>
<dbReference type="Pfam" id="PF00328">
    <property type="entry name" value="His_Phos_2"/>
    <property type="match status" value="1"/>
</dbReference>
<keyword evidence="8" id="KW-0812">Transmembrane</keyword>
<evidence type="ECO:0000256" key="1">
    <source>
        <dbReference type="ARBA" id="ARBA00000032"/>
    </source>
</evidence>
<organism evidence="9 10">
    <name type="scientific">Anopheles farauti</name>
    <dbReference type="NCBI Taxonomy" id="69004"/>
    <lineage>
        <taxon>Eukaryota</taxon>
        <taxon>Metazoa</taxon>
        <taxon>Ecdysozoa</taxon>
        <taxon>Arthropoda</taxon>
        <taxon>Hexapoda</taxon>
        <taxon>Insecta</taxon>
        <taxon>Pterygota</taxon>
        <taxon>Neoptera</taxon>
        <taxon>Endopterygota</taxon>
        <taxon>Diptera</taxon>
        <taxon>Nematocera</taxon>
        <taxon>Culicoidea</taxon>
        <taxon>Culicidae</taxon>
        <taxon>Anophelinae</taxon>
        <taxon>Anopheles</taxon>
    </lineage>
</organism>
<evidence type="ECO:0000256" key="7">
    <source>
        <dbReference type="ARBA" id="ARBA00023180"/>
    </source>
</evidence>
<keyword evidence="10" id="KW-1185">Reference proteome</keyword>
<reference evidence="10" key="1">
    <citation type="submission" date="2014-01" db="EMBL/GenBank/DDBJ databases">
        <title>The Genome Sequence of Anopheles farauti FAR1 (V2).</title>
        <authorList>
            <consortium name="The Broad Institute Genomics Platform"/>
            <person name="Neafsey D.E."/>
            <person name="Besansky N."/>
            <person name="Howell P."/>
            <person name="Walton C."/>
            <person name="Young S.K."/>
            <person name="Zeng Q."/>
            <person name="Gargeya S."/>
            <person name="Fitzgerald M."/>
            <person name="Haas B."/>
            <person name="Abouelleil A."/>
            <person name="Allen A.W."/>
            <person name="Alvarado L."/>
            <person name="Arachchi H.M."/>
            <person name="Berlin A.M."/>
            <person name="Chapman S.B."/>
            <person name="Gainer-Dewar J."/>
            <person name="Goldberg J."/>
            <person name="Griggs A."/>
            <person name="Gujja S."/>
            <person name="Hansen M."/>
            <person name="Howarth C."/>
            <person name="Imamovic A."/>
            <person name="Ireland A."/>
            <person name="Larimer J."/>
            <person name="McCowan C."/>
            <person name="Murphy C."/>
            <person name="Pearson M."/>
            <person name="Poon T.W."/>
            <person name="Priest M."/>
            <person name="Roberts A."/>
            <person name="Saif S."/>
            <person name="Shea T."/>
            <person name="Sisk P."/>
            <person name="Sykes S."/>
            <person name="Wortman J."/>
            <person name="Nusbaum C."/>
            <person name="Birren B."/>
        </authorList>
    </citation>
    <scope>NUCLEOTIDE SEQUENCE [LARGE SCALE GENOMIC DNA]</scope>
    <source>
        <strain evidence="10">FAR1</strain>
    </source>
</reference>
<comment type="similarity">
    <text evidence="2">Belongs to the histidine acid phosphatase family.</text>
</comment>